<evidence type="ECO:0000313" key="3">
    <source>
        <dbReference type="Proteomes" id="UP000829758"/>
    </source>
</evidence>
<dbReference type="Pfam" id="PF04237">
    <property type="entry name" value="YjbR"/>
    <property type="match status" value="1"/>
</dbReference>
<keyword evidence="3" id="KW-1185">Reference proteome</keyword>
<dbReference type="AlphaFoldDB" id="A0A9X1M9U4"/>
<dbReference type="Proteomes" id="UP000829758">
    <property type="component" value="Chromosome"/>
</dbReference>
<keyword evidence="1" id="KW-0238">DNA-binding</keyword>
<organism evidence="1 4">
    <name type="scientific">Arthrobacter zhangbolii</name>
    <dbReference type="NCBI Taxonomy" id="2886936"/>
    <lineage>
        <taxon>Bacteria</taxon>
        <taxon>Bacillati</taxon>
        <taxon>Actinomycetota</taxon>
        <taxon>Actinomycetes</taxon>
        <taxon>Micrococcales</taxon>
        <taxon>Micrococcaceae</taxon>
        <taxon>Arthrobacter</taxon>
    </lineage>
</organism>
<reference evidence="1" key="1">
    <citation type="submission" date="2021-10" db="EMBL/GenBank/DDBJ databases">
        <title>Novel species in genus Arthrobacter.</title>
        <authorList>
            <person name="Liu Y."/>
        </authorList>
    </citation>
    <scope>NUCLEOTIDE SEQUENCE</scope>
    <source>
        <strain evidence="1">Zg-Y462</strain>
        <strain evidence="3">zg-Y462</strain>
    </source>
</reference>
<dbReference type="InterPro" id="IPR038056">
    <property type="entry name" value="YjbR-like_sf"/>
</dbReference>
<dbReference type="Gene3D" id="3.90.1150.30">
    <property type="match status" value="1"/>
</dbReference>
<dbReference type="GO" id="GO:0003677">
    <property type="term" value="F:DNA binding"/>
    <property type="evidence" value="ECO:0007669"/>
    <property type="project" value="UniProtKB-KW"/>
</dbReference>
<evidence type="ECO:0000313" key="4">
    <source>
        <dbReference type="Proteomes" id="UP001155145"/>
    </source>
</evidence>
<name>A0A9X1M9U4_9MICC</name>
<proteinExistence type="predicted"/>
<dbReference type="EMBL" id="JAJFZT010000009">
    <property type="protein sequence ID" value="MCC3273921.1"/>
    <property type="molecule type" value="Genomic_DNA"/>
</dbReference>
<sequence>MERGRRTATVEDVRQVCLSLPGVSERLSWKQPAWFARTLMARMWDEDSLTVKSAEREALAALHPDIYFWTPHHESSPLLVLVRLAYVPQDELAEMLHESYRLAGALPPTV</sequence>
<protein>
    <submittedName>
        <fullName evidence="1">MmcQ/YjbR family DNA-binding protein</fullName>
    </submittedName>
</protein>
<gene>
    <name evidence="1" type="ORF">LJ755_14435</name>
    <name evidence="2" type="ORF">MUK71_10715</name>
</gene>
<dbReference type="RefSeq" id="WP_227929529.1">
    <property type="nucleotide sequence ID" value="NZ_CP094984.1"/>
</dbReference>
<evidence type="ECO:0000313" key="2">
    <source>
        <dbReference type="EMBL" id="UON91091.1"/>
    </source>
</evidence>
<evidence type="ECO:0000313" key="1">
    <source>
        <dbReference type="EMBL" id="MCC3273921.1"/>
    </source>
</evidence>
<dbReference type="InterPro" id="IPR058532">
    <property type="entry name" value="YjbR/MT2646/Rv2570-like"/>
</dbReference>
<dbReference type="EMBL" id="CP094984">
    <property type="protein sequence ID" value="UON91091.1"/>
    <property type="molecule type" value="Genomic_DNA"/>
</dbReference>
<accession>A0A9X1M9U4</accession>
<dbReference type="SUPFAM" id="SSF142906">
    <property type="entry name" value="YjbR-like"/>
    <property type="match status" value="1"/>
</dbReference>
<dbReference type="Proteomes" id="UP001155145">
    <property type="component" value="Unassembled WGS sequence"/>
</dbReference>